<dbReference type="EMBL" id="RSMR01000027">
    <property type="protein sequence ID" value="MIK93882.1"/>
    <property type="molecule type" value="Genomic_DNA"/>
</dbReference>
<dbReference type="InterPro" id="IPR003467">
    <property type="entry name" value="Fimbrial_K88_FaeH"/>
</dbReference>
<dbReference type="AlphaFoldDB" id="A0A3F3JDY0"/>
<evidence type="ECO:0000256" key="3">
    <source>
        <dbReference type="SAM" id="SignalP"/>
    </source>
</evidence>
<dbReference type="EMBL" id="RSUV01000042">
    <property type="protein sequence ID" value="MIV47242.1"/>
    <property type="molecule type" value="Genomic_DNA"/>
</dbReference>
<feature type="signal peptide" evidence="3">
    <location>
        <begin position="1"/>
        <end position="22"/>
    </location>
</feature>
<reference evidence="7" key="1">
    <citation type="submission" date="2016-09" db="EMBL/GenBank/DDBJ databases">
        <title>Whole genome sequencing of Salmonella enterica.</title>
        <authorList>
            <person name="Bell R."/>
        </authorList>
    </citation>
    <scope>NUCLEOTIDE SEQUENCE [LARGE SCALE GENOMIC DNA]</scope>
    <source>
        <strain evidence="7">CFSAN044929</strain>
    </source>
</reference>
<keyword evidence="1 3" id="KW-0732">Signal</keyword>
<evidence type="ECO:0000256" key="1">
    <source>
        <dbReference type="ARBA" id="ARBA00022729"/>
    </source>
</evidence>
<dbReference type="EMBL" id="MLTE01000002">
    <property type="protein sequence ID" value="OHJ55454.1"/>
    <property type="molecule type" value="Genomic_DNA"/>
</dbReference>
<dbReference type="Proteomes" id="UP000866740">
    <property type="component" value="Unassembled WGS sequence"/>
</dbReference>
<accession>A0A3F3JDY0</accession>
<evidence type="ECO:0000313" key="5">
    <source>
        <dbReference type="EMBL" id="MIK93882.1"/>
    </source>
</evidence>
<comment type="caution">
    <text evidence="7">The sequence shown here is derived from an EMBL/GenBank/DDBJ whole genome shotgun (WGS) entry which is preliminary data.</text>
</comment>
<name>A0A3F3JDY0_SALER</name>
<dbReference type="GO" id="GO:0007155">
    <property type="term" value="P:cell adhesion"/>
    <property type="evidence" value="ECO:0007669"/>
    <property type="project" value="InterPro"/>
</dbReference>
<reference evidence="4" key="2">
    <citation type="submission" date="2018-08" db="EMBL/GenBank/DDBJ databases">
        <authorList>
            <consortium name="GenomeTrakr network: Whole genome sequencing for foodborne pathogen traceback"/>
        </authorList>
    </citation>
    <scope>NUCLEOTIDE SEQUENCE [LARGE SCALE GENOMIC DNA]</scope>
    <source>
        <strain evidence="6">CFSAN048114</strain>
        <strain evidence="5">FLUFL-1338</strain>
        <strain evidence="4">FLUFL-367</strain>
    </source>
</reference>
<dbReference type="Proteomes" id="UP000839834">
    <property type="component" value="Unassembled WGS sequence"/>
</dbReference>
<dbReference type="GO" id="GO:0009289">
    <property type="term" value="C:pilus"/>
    <property type="evidence" value="ECO:0007669"/>
    <property type="project" value="InterPro"/>
</dbReference>
<dbReference type="EMBL" id="AAACVH010000073">
    <property type="protein sequence ID" value="EAA8668290.1"/>
    <property type="molecule type" value="Genomic_DNA"/>
</dbReference>
<evidence type="ECO:0008006" key="8">
    <source>
        <dbReference type="Google" id="ProtNLM"/>
    </source>
</evidence>
<evidence type="ECO:0000313" key="6">
    <source>
        <dbReference type="EMBL" id="MIV47242.1"/>
    </source>
</evidence>
<sequence length="263" mass="27519">MKKTLIALAVAASAVVSSSAMAWNPGGAGGSFDIGGTLTPEVKGTPWVVKVGGMTGLNASITKGAESIDVPVTNDISILGIRTQTAEAFPGQAGISPRIDYHGNVNLASGSWGKVELSLPVLNSETEEKIGTLRTLMQTGGGVSVANSSSSANDGIYSVRANNDAYAFYGGLPHRGNNEFGGALNIVKFFDGEVDDNFNFQGFEDRTFSRFKAVKFDEKGTYSAFYGSGIATGETFTITLDSAAAADQPINWKSSMPITVTYQ</sequence>
<protein>
    <recommendedName>
        <fullName evidence="8">Fimbrial protein</fullName>
    </recommendedName>
</protein>
<proteinExistence type="inferred from homology"/>
<evidence type="ECO:0000313" key="4">
    <source>
        <dbReference type="EMBL" id="EAA8668290.1"/>
    </source>
</evidence>
<feature type="chain" id="PRO_5036082541" description="Fimbrial protein" evidence="3">
    <location>
        <begin position="23"/>
        <end position="263"/>
    </location>
</feature>
<organism evidence="7">
    <name type="scientific">Salmonella enterica</name>
    <name type="common">Salmonella choleraesuis</name>
    <dbReference type="NCBI Taxonomy" id="28901"/>
    <lineage>
        <taxon>Bacteria</taxon>
        <taxon>Pseudomonadati</taxon>
        <taxon>Pseudomonadota</taxon>
        <taxon>Gammaproteobacteria</taxon>
        <taxon>Enterobacterales</taxon>
        <taxon>Enterobacteriaceae</taxon>
        <taxon>Salmonella</taxon>
    </lineage>
</organism>
<gene>
    <name evidence="6" type="ORF">A7E06_28225</name>
    <name evidence="7" type="ORF">A7S51_03100</name>
    <name evidence="5" type="ORF">KO51_20760</name>
    <name evidence="4" type="ORF">NL99_25855</name>
</gene>
<dbReference type="RefSeq" id="WP_070801342.1">
    <property type="nucleotide sequence ID" value="NZ_JBNQQI010000017.1"/>
</dbReference>
<dbReference type="Proteomes" id="UP000885283">
    <property type="component" value="Unassembled WGS sequence"/>
</dbReference>
<evidence type="ECO:0000313" key="7">
    <source>
        <dbReference type="EMBL" id="OHJ55454.1"/>
    </source>
</evidence>
<dbReference type="Pfam" id="PF02432">
    <property type="entry name" value="Fimbrial_K88"/>
    <property type="match status" value="1"/>
</dbReference>
<evidence type="ECO:0000256" key="2">
    <source>
        <dbReference type="ARBA" id="ARBA00049989"/>
    </source>
</evidence>
<comment type="similarity">
    <text evidence="2">Belongs to the fimbrial K88 protein family.</text>
</comment>
<dbReference type="Proteomes" id="UP000839530">
    <property type="component" value="Unassembled WGS sequence"/>
</dbReference>